<reference evidence="5 6" key="1">
    <citation type="journal article" date="2018" name="G3 (Bethesda)">
        <title>Phylogenetic and Phylogenomic Definition of Rhizopus Species.</title>
        <authorList>
            <person name="Gryganskyi A.P."/>
            <person name="Golan J."/>
            <person name="Dolatabadi S."/>
            <person name="Mondo S."/>
            <person name="Robb S."/>
            <person name="Idnurm A."/>
            <person name="Muszewska A."/>
            <person name="Steczkiewicz K."/>
            <person name="Masonjones S."/>
            <person name="Liao H.L."/>
            <person name="Gajdeczka M.T."/>
            <person name="Anike F."/>
            <person name="Vuek A."/>
            <person name="Anishchenko I.M."/>
            <person name="Voigt K."/>
            <person name="de Hoog G.S."/>
            <person name="Smith M.E."/>
            <person name="Heitman J."/>
            <person name="Vilgalys R."/>
            <person name="Stajich J.E."/>
        </authorList>
    </citation>
    <scope>NUCLEOTIDE SEQUENCE [LARGE SCALE GENOMIC DNA]</scope>
    <source>
        <strain evidence="5 6">LSU 92-RS-03</strain>
    </source>
</reference>
<keyword evidence="1" id="KW-0479">Metal-binding</keyword>
<dbReference type="GO" id="GO:0008270">
    <property type="term" value="F:zinc ion binding"/>
    <property type="evidence" value="ECO:0007669"/>
    <property type="project" value="UniProtKB-KW"/>
</dbReference>
<organism evidence="5 6">
    <name type="scientific">Rhizopus stolonifer</name>
    <name type="common">Rhizopus nigricans</name>
    <dbReference type="NCBI Taxonomy" id="4846"/>
    <lineage>
        <taxon>Eukaryota</taxon>
        <taxon>Fungi</taxon>
        <taxon>Fungi incertae sedis</taxon>
        <taxon>Mucoromycota</taxon>
        <taxon>Mucoromycotina</taxon>
        <taxon>Mucoromycetes</taxon>
        <taxon>Mucorales</taxon>
        <taxon>Mucorineae</taxon>
        <taxon>Rhizopodaceae</taxon>
        <taxon>Rhizopus</taxon>
    </lineage>
</organism>
<keyword evidence="2" id="KW-0863">Zinc-finger</keyword>
<evidence type="ECO:0000256" key="1">
    <source>
        <dbReference type="ARBA" id="ARBA00022723"/>
    </source>
</evidence>
<dbReference type="InterPro" id="IPR028156">
    <property type="entry name" value="RIP"/>
</dbReference>
<proteinExistence type="predicted"/>
<evidence type="ECO:0000256" key="3">
    <source>
        <dbReference type="ARBA" id="ARBA00022833"/>
    </source>
</evidence>
<gene>
    <name evidence="5" type="ORF">CU098_008362</name>
</gene>
<feature type="non-terminal residue" evidence="5">
    <location>
        <position position="504"/>
    </location>
</feature>
<sequence length="504" mass="59004">MDFVRSPVKRGTTENQNRWRDRFRKECGNRIKNARQEKIDSLRESKWMQYTLPQEWADFKKRNEEAMLREGVTDMDDLIEESLREEYDEYLRQEQEELEYTVKHSEQACLICVHCLKGSLIYQNSSMLSCSRCGFYATESCLQTALNVVNQHSAQCQGRIEFSLELGTNNTLVANCDLCGLWDMFYILLDDMLPLLLKVDTRAAAYDVIVTLEVRLDPDQLLGELINKIVCFEWNSEKDETKCMETAMLFVIYIELFGKSLEKLKRSKEWMLYLPFLTNFLKRTLDFIEPILIEKSCLSHRERPSSGWDQMILLIVEITLEFAHFVHAVTVQQSPMEFPVTSTDIGSEGGDVKRRYLGYFLLNSIFEKVVLNFDMQLSKSYYENRYPKYNLNRPNTHNENTTHSEYTSRIIQQCTELSALYGYTYDRMLQLLNNINENQVFNFLSAEDEAYENDKQMINQKLYPLSYEGIASLLSLSLYDNKDKKLDALALAKDYIGVTMNLML</sequence>
<dbReference type="Proteomes" id="UP000253551">
    <property type="component" value="Unassembled WGS sequence"/>
</dbReference>
<dbReference type="PANTHER" id="PTHR31742">
    <property type="entry name" value="RPA-INTERACTING PROTEIN RPAIN"/>
    <property type="match status" value="1"/>
</dbReference>
<comment type="caution">
    <text evidence="5">The sequence shown here is derived from an EMBL/GenBank/DDBJ whole genome shotgun (WGS) entry which is preliminary data.</text>
</comment>
<dbReference type="GO" id="GO:0005634">
    <property type="term" value="C:nucleus"/>
    <property type="evidence" value="ECO:0007669"/>
    <property type="project" value="TreeGrafter"/>
</dbReference>
<protein>
    <recommendedName>
        <fullName evidence="4">RPA-interacting protein C-terminal domain-containing protein</fullName>
    </recommendedName>
</protein>
<evidence type="ECO:0000313" key="6">
    <source>
        <dbReference type="Proteomes" id="UP000253551"/>
    </source>
</evidence>
<evidence type="ECO:0000256" key="2">
    <source>
        <dbReference type="ARBA" id="ARBA00022771"/>
    </source>
</evidence>
<dbReference type="EMBL" id="PJQM01002944">
    <property type="protein sequence ID" value="RCH91767.1"/>
    <property type="molecule type" value="Genomic_DNA"/>
</dbReference>
<evidence type="ECO:0000313" key="5">
    <source>
        <dbReference type="EMBL" id="RCH91767.1"/>
    </source>
</evidence>
<dbReference type="OrthoDB" id="2378414at2759"/>
<dbReference type="AlphaFoldDB" id="A0A367JPA9"/>
<dbReference type="PANTHER" id="PTHR31742:SF1">
    <property type="entry name" value="RPA-INTERACTING PROTEIN"/>
    <property type="match status" value="1"/>
</dbReference>
<dbReference type="InterPro" id="IPR028159">
    <property type="entry name" value="RPA_interact_C_dom"/>
</dbReference>
<dbReference type="Pfam" id="PF14768">
    <property type="entry name" value="RPA_interact_C"/>
    <property type="match status" value="1"/>
</dbReference>
<feature type="domain" description="RPA-interacting protein C-terminal" evidence="4">
    <location>
        <begin position="111"/>
        <end position="182"/>
    </location>
</feature>
<keyword evidence="6" id="KW-1185">Reference proteome</keyword>
<dbReference type="STRING" id="4846.A0A367JPA9"/>
<dbReference type="GO" id="GO:0006606">
    <property type="term" value="P:protein import into nucleus"/>
    <property type="evidence" value="ECO:0007669"/>
    <property type="project" value="TreeGrafter"/>
</dbReference>
<keyword evidence="3" id="KW-0862">Zinc</keyword>
<evidence type="ECO:0000259" key="4">
    <source>
        <dbReference type="Pfam" id="PF14768"/>
    </source>
</evidence>
<accession>A0A367JPA9</accession>
<name>A0A367JPA9_RHIST</name>